<organism evidence="1 2">
    <name type="scientific">Eumeta variegata</name>
    <name type="common">Bagworm moth</name>
    <name type="synonym">Eumeta japonica</name>
    <dbReference type="NCBI Taxonomy" id="151549"/>
    <lineage>
        <taxon>Eukaryota</taxon>
        <taxon>Metazoa</taxon>
        <taxon>Ecdysozoa</taxon>
        <taxon>Arthropoda</taxon>
        <taxon>Hexapoda</taxon>
        <taxon>Insecta</taxon>
        <taxon>Pterygota</taxon>
        <taxon>Neoptera</taxon>
        <taxon>Endopterygota</taxon>
        <taxon>Lepidoptera</taxon>
        <taxon>Glossata</taxon>
        <taxon>Ditrysia</taxon>
        <taxon>Tineoidea</taxon>
        <taxon>Psychidae</taxon>
        <taxon>Oiketicinae</taxon>
        <taxon>Eumeta</taxon>
    </lineage>
</organism>
<dbReference type="AlphaFoldDB" id="A0A4C1Y7V5"/>
<protein>
    <submittedName>
        <fullName evidence="1">Uncharacterized protein</fullName>
    </submittedName>
</protein>
<sequence>MVNTIRKSTLKGYFGSVNFELSPALWLAIKISAGTFAGGTQTKSSQSCHAPITSTQGVPTYLHGPRTVRPL</sequence>
<name>A0A4C1Y7V5_EUMVA</name>
<comment type="caution">
    <text evidence="1">The sequence shown here is derived from an EMBL/GenBank/DDBJ whole genome shotgun (WGS) entry which is preliminary data.</text>
</comment>
<dbReference type="Proteomes" id="UP000299102">
    <property type="component" value="Unassembled WGS sequence"/>
</dbReference>
<dbReference type="EMBL" id="BGZK01001130">
    <property type="protein sequence ID" value="GBP72016.1"/>
    <property type="molecule type" value="Genomic_DNA"/>
</dbReference>
<keyword evidence="2" id="KW-1185">Reference proteome</keyword>
<evidence type="ECO:0000313" key="1">
    <source>
        <dbReference type="EMBL" id="GBP72016.1"/>
    </source>
</evidence>
<reference evidence="1 2" key="1">
    <citation type="journal article" date="2019" name="Commun. Biol.">
        <title>The bagworm genome reveals a unique fibroin gene that provides high tensile strength.</title>
        <authorList>
            <person name="Kono N."/>
            <person name="Nakamura H."/>
            <person name="Ohtoshi R."/>
            <person name="Tomita M."/>
            <person name="Numata K."/>
            <person name="Arakawa K."/>
        </authorList>
    </citation>
    <scope>NUCLEOTIDE SEQUENCE [LARGE SCALE GENOMIC DNA]</scope>
</reference>
<accession>A0A4C1Y7V5</accession>
<gene>
    <name evidence="1" type="ORF">EVAR_51265_1</name>
</gene>
<evidence type="ECO:0000313" key="2">
    <source>
        <dbReference type="Proteomes" id="UP000299102"/>
    </source>
</evidence>
<proteinExistence type="predicted"/>